<dbReference type="Proteomes" id="UP000198702">
    <property type="component" value="Unassembled WGS sequence"/>
</dbReference>
<evidence type="ECO:0000313" key="1">
    <source>
        <dbReference type="EMBL" id="SFI47106.1"/>
    </source>
</evidence>
<dbReference type="OrthoDB" id="9805272at2"/>
<organism evidence="2 4">
    <name type="scientific">Microbacterium saccharophilum</name>
    <dbReference type="NCBI Taxonomy" id="1213358"/>
    <lineage>
        <taxon>Bacteria</taxon>
        <taxon>Bacillati</taxon>
        <taxon>Actinomycetota</taxon>
        <taxon>Actinomycetes</taxon>
        <taxon>Micrococcales</taxon>
        <taxon>Microbacteriaceae</taxon>
        <taxon>Microbacterium</taxon>
    </lineage>
</organism>
<reference evidence="1 3" key="1">
    <citation type="submission" date="2016-10" db="EMBL/GenBank/DDBJ databases">
        <authorList>
            <person name="Varghese N."/>
            <person name="Submissions S."/>
        </authorList>
    </citation>
    <scope>NUCLEOTIDE SEQUENCE [LARGE SCALE GENOMIC DNA]</scope>
    <source>
        <strain evidence="1 3">UNC380MFSha3.1</strain>
    </source>
</reference>
<evidence type="ECO:0000313" key="4">
    <source>
        <dbReference type="Proteomes" id="UP000321949"/>
    </source>
</evidence>
<gene>
    <name evidence="2" type="ORF">FVP74_12870</name>
    <name evidence="1" type="ORF">SAMN04487751_1763</name>
</gene>
<sequence length="400" mass="43090">MTDLTLLGADGVVHRTPLVESSGYTKPTEPLRSRVAYAAAHVVPVTWGENTPGQPAQIDWDATLDFRRAVYSWGLGVADAMDTAQRNMGLDAAATRELIARSAEVAREEGGSVVVGVNTDHIDDEHITLDEVSDAYKEQLHFTEEQGAGPVVMASRHLARVAASAEDYRRVYREVLAAATTPVVLHWLGTAFDPQLEGYFGATHWRDASRVLLEVIEESADKVAGVKMSLLDAESEVSVRERLPEGVRMFTGDDFNYVGLIGGADVPAAAQPARNPAATRQHSDALLGAFAALTPVASAAIQALDAGDPDRYLEILAPTEELSRQVFAAPTFYYKTGVAFLSWLNGHQAAFQMVGGLHSARSLPHLSRIVELANAAKAFEQPELAAERWHALLSLNGVSA</sequence>
<dbReference type="Pfam" id="PF06187">
    <property type="entry name" value="DUF993"/>
    <property type="match status" value="1"/>
</dbReference>
<name>A0A5C8HSU5_9MICO</name>
<dbReference type="Gene3D" id="3.20.20.70">
    <property type="entry name" value="Aldolase class I"/>
    <property type="match status" value="1"/>
</dbReference>
<keyword evidence="4" id="KW-1185">Reference proteome</keyword>
<dbReference type="SUPFAM" id="SSF51569">
    <property type="entry name" value="Aldolase"/>
    <property type="match status" value="1"/>
</dbReference>
<evidence type="ECO:0000313" key="2">
    <source>
        <dbReference type="EMBL" id="TXK08960.1"/>
    </source>
</evidence>
<comment type="caution">
    <text evidence="2">The sequence shown here is derived from an EMBL/GenBank/DDBJ whole genome shotgun (WGS) entry which is preliminary data.</text>
</comment>
<dbReference type="InterPro" id="IPR009334">
    <property type="entry name" value="DUF993"/>
</dbReference>
<dbReference type="EMBL" id="VRSX01000006">
    <property type="protein sequence ID" value="TXK08960.1"/>
    <property type="molecule type" value="Genomic_DNA"/>
</dbReference>
<protein>
    <submittedName>
        <fullName evidence="2">Dihydrodipicolinate synthase family protein</fullName>
    </submittedName>
</protein>
<dbReference type="RefSeq" id="WP_028496461.1">
    <property type="nucleotide sequence ID" value="NZ_BKAH01000006.1"/>
</dbReference>
<dbReference type="InterPro" id="IPR013785">
    <property type="entry name" value="Aldolase_TIM"/>
</dbReference>
<proteinExistence type="predicted"/>
<dbReference type="Proteomes" id="UP000321949">
    <property type="component" value="Unassembled WGS sequence"/>
</dbReference>
<dbReference type="EMBL" id="FOQZ01000002">
    <property type="protein sequence ID" value="SFI47106.1"/>
    <property type="molecule type" value="Genomic_DNA"/>
</dbReference>
<accession>A0A5C8HSU5</accession>
<evidence type="ECO:0000313" key="3">
    <source>
        <dbReference type="Proteomes" id="UP000198702"/>
    </source>
</evidence>
<reference evidence="2 4" key="2">
    <citation type="submission" date="2019-08" db="EMBL/GenBank/DDBJ databases">
        <authorList>
            <person name="Dong K."/>
        </authorList>
    </citation>
    <scope>NUCLEOTIDE SEQUENCE [LARGE SCALE GENOMIC DNA]</scope>
    <source>
        <strain evidence="2 4">K-1</strain>
    </source>
</reference>
<dbReference type="AlphaFoldDB" id="A0A5C8HSU5"/>